<gene>
    <name evidence="6" type="ORF">PBIL07802_LOCUS6136</name>
</gene>
<feature type="compositionally biased region" description="Polar residues" evidence="4">
    <location>
        <begin position="51"/>
        <end position="63"/>
    </location>
</feature>
<protein>
    <recommendedName>
        <fullName evidence="7">Tubulin tyrosine ligase</fullName>
    </recommendedName>
</protein>
<dbReference type="GO" id="GO:0070740">
    <property type="term" value="F:tubulin-glutamic acid ligase activity"/>
    <property type="evidence" value="ECO:0007669"/>
    <property type="project" value="TreeGrafter"/>
</dbReference>
<accession>A0A7S3G4M2</accession>
<dbReference type="AlphaFoldDB" id="A0A7S3G4M2"/>
<dbReference type="GO" id="GO:0005524">
    <property type="term" value="F:ATP binding"/>
    <property type="evidence" value="ECO:0007669"/>
    <property type="project" value="UniProtKB-KW"/>
</dbReference>
<evidence type="ECO:0008006" key="7">
    <source>
        <dbReference type="Google" id="ProtNLM"/>
    </source>
</evidence>
<feature type="transmembrane region" description="Helical" evidence="5">
    <location>
        <begin position="21"/>
        <end position="39"/>
    </location>
</feature>
<keyword evidence="5" id="KW-0812">Transmembrane</keyword>
<dbReference type="InterPro" id="IPR004344">
    <property type="entry name" value="TTL/TTLL_fam"/>
</dbReference>
<evidence type="ECO:0000256" key="2">
    <source>
        <dbReference type="ARBA" id="ARBA00022741"/>
    </source>
</evidence>
<evidence type="ECO:0000256" key="1">
    <source>
        <dbReference type="ARBA" id="ARBA00022598"/>
    </source>
</evidence>
<evidence type="ECO:0000256" key="3">
    <source>
        <dbReference type="ARBA" id="ARBA00022840"/>
    </source>
</evidence>
<feature type="compositionally biased region" description="Acidic residues" evidence="4">
    <location>
        <begin position="102"/>
        <end position="114"/>
    </location>
</feature>
<feature type="compositionally biased region" description="Basic and acidic residues" evidence="4">
    <location>
        <begin position="82"/>
        <end position="92"/>
    </location>
</feature>
<feature type="region of interest" description="Disordered" evidence="4">
    <location>
        <begin position="78"/>
        <end position="120"/>
    </location>
</feature>
<dbReference type="Gene3D" id="3.30.470.20">
    <property type="entry name" value="ATP-grasp fold, B domain"/>
    <property type="match status" value="1"/>
</dbReference>
<dbReference type="Pfam" id="PF03133">
    <property type="entry name" value="TTL"/>
    <property type="match status" value="1"/>
</dbReference>
<feature type="region of interest" description="Disordered" evidence="4">
    <location>
        <begin position="43"/>
        <end position="64"/>
    </location>
</feature>
<sequence>MAGAKRSGKSSSKSVQFYLRLAVVVAIGILFTLGFGLTLTKKSQTTERKASTSNGVHSSSSEEQGALKTALAEAGLAAKSADNSDKKDKFGDEVPPSQVDAIDSEDQLASDEDTTVGNEQQTALAKQEELQFRRSVVRAASSWRTSLGELAFGAFYFNPNRTSDFFVLRCFEESKTMESDPVWKVLSEVGKSLVPAHNNFNWASIKGHPYFVDRDSRFLVEALTEVGINTKRSWGKKPLKGDAIFDFRLLFCHCIGDTCSSFCHSPDGLARLQPYQRVNRIPGLRNTLWLKHRFCLTTSEVTREFKETLSPAALKNWGFLFDCFILPTHMKAARQVQAKEEQEGGITRRWIIKPTHRGEGAGIQLMESMKEVIDFYVEAQTPGSSTSISNSMKESYRRLPAVVQPYLSSNYLIDGKKFDCRLYVLVTSISPLRAYAYTRGLVRFAADKYEDTTQDNEGEDKSKMKKTQFLTNTSVGKSKQSVATLTWPLGDLRKYWRRRGVNDEKVMRRVYRSIALMLMGGEPNFLKVQDGLAKNTTHGPISSASFFQLLGVDVIFDANLMPKIIEVNGEPSMLNSDAWFTNTHYDETKRKLSRDIIRVLTFKAKTKSQLQTNVHSAKRALYTGLDFLKKIVGVASVDCDDEMRRVDGSFPSGTFKMVDNADVSPSPPAYTSTGRSEPPLFCLNDEEMAYLLRAHLEKKGLGGFTRLYPYAYSTSEEVKYKGYPIMRDREIERFLQHAAKTNKYGSRNAYSHPALTALLHLI</sequence>
<name>A0A7S3G4M2_9EUKA</name>
<evidence type="ECO:0000256" key="4">
    <source>
        <dbReference type="SAM" id="MobiDB-lite"/>
    </source>
</evidence>
<organism evidence="6">
    <name type="scientific">Palpitomonas bilix</name>
    <dbReference type="NCBI Taxonomy" id="652834"/>
    <lineage>
        <taxon>Eukaryota</taxon>
        <taxon>Eukaryota incertae sedis</taxon>
    </lineage>
</organism>
<dbReference type="GO" id="GO:0015631">
    <property type="term" value="F:tubulin binding"/>
    <property type="evidence" value="ECO:0007669"/>
    <property type="project" value="TreeGrafter"/>
</dbReference>
<reference evidence="6" key="1">
    <citation type="submission" date="2021-01" db="EMBL/GenBank/DDBJ databases">
        <authorList>
            <person name="Corre E."/>
            <person name="Pelletier E."/>
            <person name="Niang G."/>
            <person name="Scheremetjew M."/>
            <person name="Finn R."/>
            <person name="Kale V."/>
            <person name="Holt S."/>
            <person name="Cochrane G."/>
            <person name="Meng A."/>
            <person name="Brown T."/>
            <person name="Cohen L."/>
        </authorList>
    </citation>
    <scope>NUCLEOTIDE SEQUENCE</scope>
    <source>
        <strain evidence="6">NIES-2562</strain>
    </source>
</reference>
<dbReference type="PANTHER" id="PTHR12241">
    <property type="entry name" value="TUBULIN POLYGLUTAMYLASE"/>
    <property type="match status" value="1"/>
</dbReference>
<keyword evidence="3" id="KW-0067">ATP-binding</keyword>
<keyword evidence="2" id="KW-0547">Nucleotide-binding</keyword>
<keyword evidence="5" id="KW-1133">Transmembrane helix</keyword>
<dbReference type="PROSITE" id="PS51221">
    <property type="entry name" value="TTL"/>
    <property type="match status" value="1"/>
</dbReference>
<keyword evidence="5" id="KW-0472">Membrane</keyword>
<evidence type="ECO:0000313" key="6">
    <source>
        <dbReference type="EMBL" id="CAE0243967.1"/>
    </source>
</evidence>
<dbReference type="GO" id="GO:0000226">
    <property type="term" value="P:microtubule cytoskeleton organization"/>
    <property type="evidence" value="ECO:0007669"/>
    <property type="project" value="TreeGrafter"/>
</dbReference>
<dbReference type="EMBL" id="HBIB01009698">
    <property type="protein sequence ID" value="CAE0243967.1"/>
    <property type="molecule type" value="Transcribed_RNA"/>
</dbReference>
<dbReference type="GO" id="GO:0036064">
    <property type="term" value="C:ciliary basal body"/>
    <property type="evidence" value="ECO:0007669"/>
    <property type="project" value="TreeGrafter"/>
</dbReference>
<dbReference type="SUPFAM" id="SSF56059">
    <property type="entry name" value="Glutathione synthetase ATP-binding domain-like"/>
    <property type="match status" value="1"/>
</dbReference>
<keyword evidence="1" id="KW-0436">Ligase</keyword>
<evidence type="ECO:0000256" key="5">
    <source>
        <dbReference type="SAM" id="Phobius"/>
    </source>
</evidence>
<proteinExistence type="predicted"/>